<sequence length="139" mass="15034">MNDENNVKRVIPMIMLVFISSATMISVINIISLQLTVDFGISPTTVSLLSMTVMLMMGVASVAYSTLSDYLSIRRLMIFGVCLLDVGGGYGISGSGKEFLHAAGGVCPDDYGRDLRFRADDHPGEQVHRGTGACQILWI</sequence>
<evidence type="ECO:0008006" key="4">
    <source>
        <dbReference type="Google" id="ProtNLM"/>
    </source>
</evidence>
<gene>
    <name evidence="2" type="ORF">WMQ36_23420</name>
</gene>
<keyword evidence="1" id="KW-0812">Transmembrane</keyword>
<evidence type="ECO:0000313" key="2">
    <source>
        <dbReference type="EMBL" id="MEQ2427918.1"/>
    </source>
</evidence>
<keyword evidence="1" id="KW-0472">Membrane</keyword>
<dbReference type="Gene3D" id="1.20.1250.20">
    <property type="entry name" value="MFS general substrate transporter like domains"/>
    <property type="match status" value="1"/>
</dbReference>
<evidence type="ECO:0000256" key="1">
    <source>
        <dbReference type="SAM" id="Phobius"/>
    </source>
</evidence>
<organism evidence="2 3">
    <name type="scientific">Enterocloster hominis</name>
    <name type="common">ex Hitch et al. 2024</name>
    <dbReference type="NCBI Taxonomy" id="1917870"/>
    <lineage>
        <taxon>Bacteria</taxon>
        <taxon>Bacillati</taxon>
        <taxon>Bacillota</taxon>
        <taxon>Clostridia</taxon>
        <taxon>Lachnospirales</taxon>
        <taxon>Lachnospiraceae</taxon>
        <taxon>Enterocloster</taxon>
    </lineage>
</organism>
<name>A0ABV1DC09_9FIRM</name>
<dbReference type="SUPFAM" id="SSF103473">
    <property type="entry name" value="MFS general substrate transporter"/>
    <property type="match status" value="1"/>
</dbReference>
<reference evidence="2 3" key="1">
    <citation type="submission" date="2024-03" db="EMBL/GenBank/DDBJ databases">
        <title>Human intestinal bacterial collection.</title>
        <authorList>
            <person name="Pauvert C."/>
            <person name="Hitch T.C.A."/>
            <person name="Clavel T."/>
        </authorList>
    </citation>
    <scope>NUCLEOTIDE SEQUENCE [LARGE SCALE GENOMIC DNA]</scope>
    <source>
        <strain evidence="2 3">CLA-SR-H021</strain>
    </source>
</reference>
<feature type="transmembrane region" description="Helical" evidence="1">
    <location>
        <begin position="47"/>
        <end position="67"/>
    </location>
</feature>
<dbReference type="RefSeq" id="WP_349118626.1">
    <property type="nucleotide sequence ID" value="NZ_JBBMFM010000135.1"/>
</dbReference>
<proteinExistence type="predicted"/>
<accession>A0ABV1DC09</accession>
<keyword evidence="1" id="KW-1133">Transmembrane helix</keyword>
<keyword evidence="3" id="KW-1185">Reference proteome</keyword>
<dbReference type="EMBL" id="JBBMFM010000135">
    <property type="protein sequence ID" value="MEQ2427918.1"/>
    <property type="molecule type" value="Genomic_DNA"/>
</dbReference>
<comment type="caution">
    <text evidence="2">The sequence shown here is derived from an EMBL/GenBank/DDBJ whole genome shotgun (WGS) entry which is preliminary data.</text>
</comment>
<evidence type="ECO:0000313" key="3">
    <source>
        <dbReference type="Proteomes" id="UP001454086"/>
    </source>
</evidence>
<protein>
    <recommendedName>
        <fullName evidence="4">MFS transporter</fullName>
    </recommendedName>
</protein>
<dbReference type="InterPro" id="IPR036259">
    <property type="entry name" value="MFS_trans_sf"/>
</dbReference>
<dbReference type="Proteomes" id="UP001454086">
    <property type="component" value="Unassembled WGS sequence"/>
</dbReference>
<feature type="transmembrane region" description="Helical" evidence="1">
    <location>
        <begin position="12"/>
        <end position="35"/>
    </location>
</feature>